<keyword evidence="6" id="KW-0949">S-adenosyl-L-methionine</keyword>
<dbReference type="Gene3D" id="3.30.1960.10">
    <property type="entry name" value="tRNA wybutosine-synthesizing-like"/>
    <property type="match status" value="1"/>
</dbReference>
<comment type="catalytic activity">
    <reaction evidence="9">
        <text>4-demethyl-7-[(3S)-3-amino-3-carboxypropyl]wyosine(37) in tRNA(Phe) + S-adenosyl-L-methionine = 7-[(3S)-3-amino-3-carboxypropyl]wyosine(37) in tRNA(Phe) + S-adenosyl-L-homocysteine + H(+)</text>
        <dbReference type="Rhea" id="RHEA:36635"/>
        <dbReference type="Rhea" id="RHEA-COMP:10378"/>
        <dbReference type="Rhea" id="RHEA-COMP:10379"/>
        <dbReference type="ChEBI" id="CHEBI:15378"/>
        <dbReference type="ChEBI" id="CHEBI:57856"/>
        <dbReference type="ChEBI" id="CHEBI:59789"/>
        <dbReference type="ChEBI" id="CHEBI:73543"/>
        <dbReference type="ChEBI" id="CHEBI:73550"/>
        <dbReference type="EC" id="2.1.1.282"/>
    </reaction>
</comment>
<dbReference type="EMBL" id="KV454480">
    <property type="protein sequence ID" value="ODV60938.1"/>
    <property type="molecule type" value="Genomic_DNA"/>
</dbReference>
<organism evidence="14 15">
    <name type="scientific">Ascoidea rubescens DSM 1968</name>
    <dbReference type="NCBI Taxonomy" id="1344418"/>
    <lineage>
        <taxon>Eukaryota</taxon>
        <taxon>Fungi</taxon>
        <taxon>Dikarya</taxon>
        <taxon>Ascomycota</taxon>
        <taxon>Saccharomycotina</taxon>
        <taxon>Saccharomycetes</taxon>
        <taxon>Ascoideaceae</taxon>
        <taxon>Ascoidea</taxon>
    </lineage>
</organism>
<evidence type="ECO:0000256" key="9">
    <source>
        <dbReference type="ARBA" id="ARBA00049202"/>
    </source>
</evidence>
<dbReference type="RefSeq" id="XP_020047245.1">
    <property type="nucleotide sequence ID" value="XM_020193175.1"/>
</dbReference>
<sequence>MKQDSFDQKKKSILEEIATNSDQLPDASPKGTIDELCIPIIQLINTHKDLVTTSSCSGRVSVFLEGSKIKNLKFTENNHQDNDKLILDIETPDSNNIKIGGKGEGGKWLFVTHDKAELKNWYKDLNFKFLNDNNNNNEEIINDSLVKRYILFKFEPLILHIKCRNFEAASNVYKIAMSCGFRESGIGTNNLLGVRISIKLDIPIGYLNESNNELELFVDENYLKIVTQLSIDRFNENTKKLDMLYSAIKSFITTDTQNSISATTPETKEARRERKKREGLRKKLGKPATTAVDNAHQRVSTYKDA</sequence>
<proteinExistence type="inferred from homology"/>
<dbReference type="Proteomes" id="UP000095038">
    <property type="component" value="Unassembled WGS sequence"/>
</dbReference>
<comment type="similarity">
    <text evidence="2">Belongs to the TYW3 family.</text>
</comment>
<dbReference type="GO" id="GO:0030488">
    <property type="term" value="P:tRNA methylation"/>
    <property type="evidence" value="ECO:0007669"/>
    <property type="project" value="EnsemblFungi"/>
</dbReference>
<evidence type="ECO:0000256" key="5">
    <source>
        <dbReference type="ARBA" id="ARBA00022679"/>
    </source>
</evidence>
<reference evidence="15" key="1">
    <citation type="submission" date="2016-05" db="EMBL/GenBank/DDBJ databases">
        <title>Comparative genomics of biotechnologically important yeasts.</title>
        <authorList>
            <consortium name="DOE Joint Genome Institute"/>
            <person name="Riley R."/>
            <person name="Haridas S."/>
            <person name="Wolfe K.H."/>
            <person name="Lopes M.R."/>
            <person name="Hittinger C.T."/>
            <person name="Goker M."/>
            <person name="Salamov A."/>
            <person name="Wisecaver J."/>
            <person name="Long T.M."/>
            <person name="Aerts A.L."/>
            <person name="Barry K."/>
            <person name="Choi C."/>
            <person name="Clum A."/>
            <person name="Coughlan A.Y."/>
            <person name="Deshpande S."/>
            <person name="Douglass A.P."/>
            <person name="Hanson S.J."/>
            <person name="Klenk H.-P."/>
            <person name="Labutti K."/>
            <person name="Lapidus A."/>
            <person name="Lindquist E."/>
            <person name="Lipzen A."/>
            <person name="Meier-Kolthoff J.P."/>
            <person name="Ohm R.A."/>
            <person name="Otillar R.P."/>
            <person name="Pangilinan J."/>
            <person name="Peng Y."/>
            <person name="Rokas A."/>
            <person name="Rosa C.A."/>
            <person name="Scheuner C."/>
            <person name="Sibirny A.A."/>
            <person name="Slot J.C."/>
            <person name="Stielow J.B."/>
            <person name="Sun H."/>
            <person name="Kurtzman C.P."/>
            <person name="Blackwell M."/>
            <person name="Grigoriev I.V."/>
            <person name="Jeffries T.W."/>
        </authorList>
    </citation>
    <scope>NUCLEOTIDE SEQUENCE [LARGE SCALE GENOMIC DNA]</scope>
    <source>
        <strain evidence="15">DSM 1968</strain>
    </source>
</reference>
<protein>
    <recommendedName>
        <fullName evidence="11">tRNA wybutosine-synthesizing protein 3</fullName>
        <ecNumber evidence="3">2.1.1.282</ecNumber>
    </recommendedName>
    <alternativeName>
        <fullName evidence="8">tRNA(Phe) 7-((3-amino-3-carboxypropyl)-4-demethylwyosine(37)-N(4))-methyltransferase</fullName>
    </alternativeName>
</protein>
<dbReference type="InParanoid" id="A0A1D2VH02"/>
<dbReference type="GO" id="GO:0008175">
    <property type="term" value="F:tRNA methyltransferase activity"/>
    <property type="evidence" value="ECO:0007669"/>
    <property type="project" value="EnsemblFungi"/>
</dbReference>
<dbReference type="FunFam" id="3.30.1960.10:FF:000003">
    <property type="entry name" value="tRNA methyltransferase"/>
    <property type="match status" value="1"/>
</dbReference>
<evidence type="ECO:0000256" key="12">
    <source>
        <dbReference type="SAM" id="MobiDB-lite"/>
    </source>
</evidence>
<name>A0A1D2VH02_9ASCO</name>
<dbReference type="InterPro" id="IPR003827">
    <property type="entry name" value="tRNA_yW-synthesising"/>
</dbReference>
<feature type="domain" description="tRNA wybutosine-synthesizing protein" evidence="13">
    <location>
        <begin position="8"/>
        <end position="249"/>
    </location>
</feature>
<keyword evidence="4" id="KW-0489">Methyltransferase</keyword>
<dbReference type="PANTHER" id="PTHR48418">
    <property type="entry name" value="TRNA WYBUTOSINE-SYNTHESIZING PROTEIN 3"/>
    <property type="match status" value="1"/>
</dbReference>
<accession>A0A1D2VH02</accession>
<gene>
    <name evidence="14" type="ORF">ASCRUDRAFT_75697</name>
</gene>
<feature type="region of interest" description="Disordered" evidence="12">
    <location>
        <begin position="259"/>
        <end position="305"/>
    </location>
</feature>
<feature type="compositionally biased region" description="Basic residues" evidence="12">
    <location>
        <begin position="273"/>
        <end position="285"/>
    </location>
</feature>
<evidence type="ECO:0000259" key="13">
    <source>
        <dbReference type="Pfam" id="PF02676"/>
    </source>
</evidence>
<keyword evidence="15" id="KW-1185">Reference proteome</keyword>
<evidence type="ECO:0000256" key="7">
    <source>
        <dbReference type="ARBA" id="ARBA00022694"/>
    </source>
</evidence>
<evidence type="ECO:0000256" key="10">
    <source>
        <dbReference type="ARBA" id="ARBA00058049"/>
    </source>
</evidence>
<dbReference type="SUPFAM" id="SSF111278">
    <property type="entry name" value="SSo0622-like"/>
    <property type="match status" value="1"/>
</dbReference>
<evidence type="ECO:0000256" key="4">
    <source>
        <dbReference type="ARBA" id="ARBA00022603"/>
    </source>
</evidence>
<comment type="pathway">
    <text evidence="1">tRNA modification; wybutosine-tRNA(Phe) biosynthesis.</text>
</comment>
<dbReference type="GeneID" id="30966811"/>
<evidence type="ECO:0000256" key="8">
    <source>
        <dbReference type="ARBA" id="ARBA00030554"/>
    </source>
</evidence>
<keyword evidence="7" id="KW-0819">tRNA processing</keyword>
<evidence type="ECO:0000256" key="6">
    <source>
        <dbReference type="ARBA" id="ARBA00022691"/>
    </source>
</evidence>
<dbReference type="OrthoDB" id="263283at2759"/>
<evidence type="ECO:0000256" key="1">
    <source>
        <dbReference type="ARBA" id="ARBA00004797"/>
    </source>
</evidence>
<dbReference type="AlphaFoldDB" id="A0A1D2VH02"/>
<dbReference type="STRING" id="1344418.A0A1D2VH02"/>
<comment type="function">
    <text evidence="10">S-adenosyl-L-methionine-dependent methyltransferase that acts as a component of the wybutosine biosynthesis pathway. Wybutosine is a hyper modified guanosine with a tricyclic base found at the 3'-position adjacent to the anticodon of eukaryotic phenylalanine tRNA. Probably methylates N-4 position of wybutosine-86 to produce wybutosine-72.</text>
</comment>
<dbReference type="GO" id="GO:0031591">
    <property type="term" value="P:wybutosine biosynthetic process"/>
    <property type="evidence" value="ECO:0007669"/>
    <property type="project" value="EnsemblFungi"/>
</dbReference>
<evidence type="ECO:0000313" key="15">
    <source>
        <dbReference type="Proteomes" id="UP000095038"/>
    </source>
</evidence>
<evidence type="ECO:0000313" key="14">
    <source>
        <dbReference type="EMBL" id="ODV60938.1"/>
    </source>
</evidence>
<dbReference type="EC" id="2.1.1.282" evidence="3"/>
<dbReference type="FunCoup" id="A0A1D2VH02">
    <property type="interactions" value="54"/>
</dbReference>
<keyword evidence="5" id="KW-0808">Transferase</keyword>
<evidence type="ECO:0000256" key="2">
    <source>
        <dbReference type="ARBA" id="ARBA00008569"/>
    </source>
</evidence>
<dbReference type="PANTHER" id="PTHR48418:SF1">
    <property type="entry name" value="TRNA WYBUTOSINE-SYNTHESIZING PROTEIN 3"/>
    <property type="match status" value="1"/>
</dbReference>
<dbReference type="Pfam" id="PF02676">
    <property type="entry name" value="TYW3"/>
    <property type="match status" value="1"/>
</dbReference>
<dbReference type="InterPro" id="IPR036602">
    <property type="entry name" value="tRNA_yW-synthesising-like_sf"/>
</dbReference>
<evidence type="ECO:0000256" key="3">
    <source>
        <dbReference type="ARBA" id="ARBA00012750"/>
    </source>
</evidence>
<evidence type="ECO:0000256" key="11">
    <source>
        <dbReference type="ARBA" id="ARBA00069229"/>
    </source>
</evidence>